<sequence length="142" mass="16588">MTIAQALKEKNKKISKLQSLWDRLHRYNVVTEGEERPYSSKDTWEEISKLTTDIVVLKTKIHTASEPVRSKIFMLSELKNKAIRLKGLSTNSGTHRDRYSEATIVSIPEFNVLWKDREVEQIESDIEKIQEDLDKFNHTTEI</sequence>
<gene>
    <name evidence="1" type="ORF">UFOVP699_287</name>
</gene>
<name>A0A6J5NQA5_9CAUD</name>
<dbReference type="EMBL" id="LR796670">
    <property type="protein sequence ID" value="CAB4159551.1"/>
    <property type="molecule type" value="Genomic_DNA"/>
</dbReference>
<accession>A0A6J5NQA5</accession>
<organism evidence="1">
    <name type="scientific">uncultured Caudovirales phage</name>
    <dbReference type="NCBI Taxonomy" id="2100421"/>
    <lineage>
        <taxon>Viruses</taxon>
        <taxon>Duplodnaviria</taxon>
        <taxon>Heunggongvirae</taxon>
        <taxon>Uroviricota</taxon>
        <taxon>Caudoviricetes</taxon>
        <taxon>Peduoviridae</taxon>
        <taxon>Maltschvirus</taxon>
        <taxon>Maltschvirus maltsch</taxon>
    </lineage>
</organism>
<evidence type="ECO:0000313" key="1">
    <source>
        <dbReference type="EMBL" id="CAB4159551.1"/>
    </source>
</evidence>
<reference evidence="1" key="1">
    <citation type="submission" date="2020-04" db="EMBL/GenBank/DDBJ databases">
        <authorList>
            <person name="Chiriac C."/>
            <person name="Salcher M."/>
            <person name="Ghai R."/>
            <person name="Kavagutti S V."/>
        </authorList>
    </citation>
    <scope>NUCLEOTIDE SEQUENCE</scope>
</reference>
<protein>
    <submittedName>
        <fullName evidence="1">Uncharacterized protein</fullName>
    </submittedName>
</protein>
<dbReference type="Gene3D" id="6.10.320.10">
    <property type="match status" value="1"/>
</dbReference>
<proteinExistence type="predicted"/>